<gene>
    <name evidence="1" type="ORF">MRATA1EN22A_LOCUS23682</name>
</gene>
<reference evidence="1" key="2">
    <citation type="submission" date="2025-03" db="EMBL/GenBank/DDBJ databases">
        <authorList>
            <consortium name="ELIXIR-Norway"/>
            <consortium name="Elixir Norway"/>
        </authorList>
    </citation>
    <scope>NUCLEOTIDE SEQUENCE</scope>
</reference>
<protein>
    <submittedName>
        <fullName evidence="1">Uncharacterized protein</fullName>
    </submittedName>
</protein>
<organism evidence="1 2">
    <name type="scientific">Rangifer tarandus platyrhynchus</name>
    <name type="common">Svalbard reindeer</name>
    <dbReference type="NCBI Taxonomy" id="3082113"/>
    <lineage>
        <taxon>Eukaryota</taxon>
        <taxon>Metazoa</taxon>
        <taxon>Chordata</taxon>
        <taxon>Craniata</taxon>
        <taxon>Vertebrata</taxon>
        <taxon>Euteleostomi</taxon>
        <taxon>Mammalia</taxon>
        <taxon>Eutheria</taxon>
        <taxon>Laurasiatheria</taxon>
        <taxon>Artiodactyla</taxon>
        <taxon>Ruminantia</taxon>
        <taxon>Pecora</taxon>
        <taxon>Cervidae</taxon>
        <taxon>Odocoileinae</taxon>
        <taxon>Rangifer</taxon>
    </lineage>
</organism>
<name>A0AC59ZWA0_RANTA</name>
<dbReference type="EMBL" id="OX596088">
    <property type="protein sequence ID" value="CAN0517968.1"/>
    <property type="molecule type" value="Genomic_DNA"/>
</dbReference>
<dbReference type="Proteomes" id="UP001162501">
    <property type="component" value="Chromosome 4"/>
</dbReference>
<evidence type="ECO:0000313" key="1">
    <source>
        <dbReference type="EMBL" id="CAN0517968.1"/>
    </source>
</evidence>
<reference evidence="1" key="1">
    <citation type="submission" date="2023-05" db="EMBL/GenBank/DDBJ databases">
        <authorList>
            <consortium name="ELIXIR-Norway"/>
        </authorList>
    </citation>
    <scope>NUCLEOTIDE SEQUENCE</scope>
</reference>
<accession>A0AC59ZWA0</accession>
<evidence type="ECO:0000313" key="2">
    <source>
        <dbReference type="Proteomes" id="UP001162501"/>
    </source>
</evidence>
<sequence length="143" mass="15368">MSLRPGAGSPRRPAGVRDTALFRGAHGCVTWAVLCPEAPGRLQTRDTVRRAPFDPTSLLSMVTLCPPPAPAPGQAAELRPDGPGRPERRTLAPAFLQRPRGPSAVLDRRPGACWDRLHVVCVPEPGRASFFPTDVTQHGLNPK</sequence>
<proteinExistence type="predicted"/>